<keyword evidence="1" id="KW-1133">Transmembrane helix</keyword>
<accession>A0A923DWC2</accession>
<name>A0A923DWC2_9SPHI</name>
<feature type="transmembrane region" description="Helical" evidence="1">
    <location>
        <begin position="77"/>
        <end position="99"/>
    </location>
</feature>
<reference evidence="2" key="1">
    <citation type="submission" date="2019-11" db="EMBL/GenBank/DDBJ databases">
        <title>Description of Pedobacter sp. LMG 31464T.</title>
        <authorList>
            <person name="Carlier A."/>
            <person name="Qi S."/>
            <person name="Vandamme P."/>
        </authorList>
    </citation>
    <scope>NUCLEOTIDE SEQUENCE</scope>
    <source>
        <strain evidence="2">LMG 31464</strain>
    </source>
</reference>
<sequence>METTETGVNLKTEALKNGAIWGAISIVIFLVTWYMMPSLMSSYAYSGILMLVGIALAVFFCIDMRKKAGGFWSFGEALWNIFVMFLLSMAIMYVFNIIFGKYIDTTYPTTMKELVMAKTEGTLKSIGMAEADMSQALEKTSENLDKQFTPTFSQAVVGFGIAAVIYFIGALIFAAIFKRNRPVFLGGTEE</sequence>
<dbReference type="Proteomes" id="UP000601055">
    <property type="component" value="Unassembled WGS sequence"/>
</dbReference>
<keyword evidence="3" id="KW-1185">Reference proteome</keyword>
<keyword evidence="1" id="KW-0472">Membrane</keyword>
<feature type="transmembrane region" description="Helical" evidence="1">
    <location>
        <begin position="42"/>
        <end position="65"/>
    </location>
</feature>
<dbReference type="EMBL" id="WNXD01000001">
    <property type="protein sequence ID" value="MBB2144280.1"/>
    <property type="molecule type" value="Genomic_DNA"/>
</dbReference>
<gene>
    <name evidence="2" type="ORF">GM921_02170</name>
</gene>
<dbReference type="AlphaFoldDB" id="A0A923DWC2"/>
<dbReference type="InterPro" id="IPR025250">
    <property type="entry name" value="DUF4199"/>
</dbReference>
<proteinExistence type="predicted"/>
<keyword evidence="1" id="KW-0812">Transmembrane</keyword>
<feature type="transmembrane region" description="Helical" evidence="1">
    <location>
        <begin position="155"/>
        <end position="177"/>
    </location>
</feature>
<feature type="transmembrane region" description="Helical" evidence="1">
    <location>
        <begin position="18"/>
        <end position="36"/>
    </location>
</feature>
<dbReference type="RefSeq" id="WP_182920974.1">
    <property type="nucleotide sequence ID" value="NZ_WNXD01000001.1"/>
</dbReference>
<protein>
    <submittedName>
        <fullName evidence="2">DUF4199 family protein</fullName>
    </submittedName>
</protein>
<comment type="caution">
    <text evidence="2">The sequence shown here is derived from an EMBL/GenBank/DDBJ whole genome shotgun (WGS) entry which is preliminary data.</text>
</comment>
<evidence type="ECO:0000256" key="1">
    <source>
        <dbReference type="SAM" id="Phobius"/>
    </source>
</evidence>
<evidence type="ECO:0000313" key="2">
    <source>
        <dbReference type="EMBL" id="MBB2144280.1"/>
    </source>
</evidence>
<organism evidence="2 3">
    <name type="scientific">Pedobacter planticolens</name>
    <dbReference type="NCBI Taxonomy" id="2679964"/>
    <lineage>
        <taxon>Bacteria</taxon>
        <taxon>Pseudomonadati</taxon>
        <taxon>Bacteroidota</taxon>
        <taxon>Sphingobacteriia</taxon>
        <taxon>Sphingobacteriales</taxon>
        <taxon>Sphingobacteriaceae</taxon>
        <taxon>Pedobacter</taxon>
    </lineage>
</organism>
<dbReference type="Pfam" id="PF13858">
    <property type="entry name" value="DUF4199"/>
    <property type="match status" value="1"/>
</dbReference>
<evidence type="ECO:0000313" key="3">
    <source>
        <dbReference type="Proteomes" id="UP000601055"/>
    </source>
</evidence>